<accession>A0A5P2G413</accession>
<sequence>MALNQLQNLIQSLSKFDFETEQERIVSDNKDLLTTFLTNQLSMGLDGNDENIQPQYAPFTIEIKEKYGQGLGAITDRVTFFMTGAFYQGLQSSVGAGVFSFTSPVSYLQDIINRSGQKVLELNIHSREDFGNDILFPKFKEVFKQKTTLVI</sequence>
<dbReference type="RefSeq" id="WP_131329817.1">
    <property type="nucleotide sequence ID" value="NZ_CP044016.1"/>
</dbReference>
<reference evidence="1 2" key="1">
    <citation type="submission" date="2019-09" db="EMBL/GenBank/DDBJ databases">
        <title>Complete genome sequence of Arachidicoccus sp. B3-10 isolated from apple orchard soil.</title>
        <authorList>
            <person name="Kim H.S."/>
            <person name="Han K.-I."/>
            <person name="Suh M.K."/>
            <person name="Lee K.C."/>
            <person name="Eom M.K."/>
            <person name="Kim J.-S."/>
            <person name="Kang S.W."/>
            <person name="Sin Y."/>
            <person name="Lee J.-S."/>
        </authorList>
    </citation>
    <scope>NUCLEOTIDE SEQUENCE [LARGE SCALE GENOMIC DNA]</scope>
    <source>
        <strain evidence="1 2">B3-10</strain>
    </source>
</reference>
<name>A0A5P2G413_9BACT</name>
<dbReference type="EMBL" id="CP044016">
    <property type="protein sequence ID" value="QES88869.1"/>
    <property type="molecule type" value="Genomic_DNA"/>
</dbReference>
<dbReference type="Proteomes" id="UP000292424">
    <property type="component" value="Chromosome"/>
</dbReference>
<protein>
    <submittedName>
        <fullName evidence="1">Uncharacterized protein</fullName>
    </submittedName>
</protein>
<evidence type="ECO:0000313" key="1">
    <source>
        <dbReference type="EMBL" id="QES88869.1"/>
    </source>
</evidence>
<dbReference type="AlphaFoldDB" id="A0A5P2G413"/>
<proteinExistence type="predicted"/>
<gene>
    <name evidence="1" type="ORF">E0W69_009445</name>
</gene>
<keyword evidence="2" id="KW-1185">Reference proteome</keyword>
<dbReference type="KEGG" id="arac:E0W69_009445"/>
<evidence type="ECO:0000313" key="2">
    <source>
        <dbReference type="Proteomes" id="UP000292424"/>
    </source>
</evidence>
<dbReference type="OrthoDB" id="964718at2"/>
<organism evidence="1 2">
    <name type="scientific">Rhizosphaericola mali</name>
    <dbReference type="NCBI Taxonomy" id="2545455"/>
    <lineage>
        <taxon>Bacteria</taxon>
        <taxon>Pseudomonadati</taxon>
        <taxon>Bacteroidota</taxon>
        <taxon>Chitinophagia</taxon>
        <taxon>Chitinophagales</taxon>
        <taxon>Chitinophagaceae</taxon>
        <taxon>Rhizosphaericola</taxon>
    </lineage>
</organism>